<sequence length="248" mass="28811">MIGWSRLLFYQAILRCQRAPLANHNLRVRKFNSRCLLPEDYGNLHQRLLRTLKIAPQPDLILDYKDISKLDNNSVEERINSQKTCDSLLRFCVLEPTIRLCNLLGINVQLSIKPYRITSANQAYVPDYLVRYKNQTICVIQINDGNFSGKIISCQAVSYMVFENCHNLLVSDFFTSHFMQYGSCEPNSPGKIRFEYDKVKYDNPSFTIRAALGILILDEARKIDKDPCEYQSELKSRMESLERQIIKI</sequence>
<gene>
    <name evidence="1" type="ORF">DASC09_013880</name>
</gene>
<dbReference type="RefSeq" id="XP_064851063.1">
    <property type="nucleotide sequence ID" value="XM_064994991.1"/>
</dbReference>
<organism evidence="1 2">
    <name type="scientific">Saccharomycopsis crataegensis</name>
    <dbReference type="NCBI Taxonomy" id="43959"/>
    <lineage>
        <taxon>Eukaryota</taxon>
        <taxon>Fungi</taxon>
        <taxon>Dikarya</taxon>
        <taxon>Ascomycota</taxon>
        <taxon>Saccharomycotina</taxon>
        <taxon>Saccharomycetes</taxon>
        <taxon>Saccharomycopsidaceae</taxon>
        <taxon>Saccharomycopsis</taxon>
    </lineage>
</organism>
<accession>A0AAV5QIT8</accession>
<dbReference type="GeneID" id="90072042"/>
<reference evidence="1 2" key="1">
    <citation type="journal article" date="2023" name="Elife">
        <title>Identification of key yeast species and microbe-microbe interactions impacting larval growth of Drosophila in the wild.</title>
        <authorList>
            <person name="Mure A."/>
            <person name="Sugiura Y."/>
            <person name="Maeda R."/>
            <person name="Honda K."/>
            <person name="Sakurai N."/>
            <person name="Takahashi Y."/>
            <person name="Watada M."/>
            <person name="Katoh T."/>
            <person name="Gotoh A."/>
            <person name="Gotoh Y."/>
            <person name="Taniguchi I."/>
            <person name="Nakamura K."/>
            <person name="Hayashi T."/>
            <person name="Katayama T."/>
            <person name="Uemura T."/>
            <person name="Hattori Y."/>
        </authorList>
    </citation>
    <scope>NUCLEOTIDE SEQUENCE [LARGE SCALE GENOMIC DNA]</scope>
    <source>
        <strain evidence="1 2">SC-9</strain>
    </source>
</reference>
<protein>
    <submittedName>
        <fullName evidence="1">Uncharacterized protein</fullName>
    </submittedName>
</protein>
<proteinExistence type="predicted"/>
<keyword evidence="2" id="KW-1185">Reference proteome</keyword>
<dbReference type="Proteomes" id="UP001360560">
    <property type="component" value="Unassembled WGS sequence"/>
</dbReference>
<evidence type="ECO:0000313" key="2">
    <source>
        <dbReference type="Proteomes" id="UP001360560"/>
    </source>
</evidence>
<comment type="caution">
    <text evidence="1">The sequence shown here is derived from an EMBL/GenBank/DDBJ whole genome shotgun (WGS) entry which is preliminary data.</text>
</comment>
<name>A0AAV5QIT8_9ASCO</name>
<dbReference type="AlphaFoldDB" id="A0AAV5QIT8"/>
<evidence type="ECO:0000313" key="1">
    <source>
        <dbReference type="EMBL" id="GMM34063.1"/>
    </source>
</evidence>
<dbReference type="EMBL" id="BTFZ01000002">
    <property type="protein sequence ID" value="GMM34063.1"/>
    <property type="molecule type" value="Genomic_DNA"/>
</dbReference>